<name>A0A9Q1LXW0_9SOLA</name>
<feature type="compositionally biased region" description="Low complexity" evidence="1">
    <location>
        <begin position="29"/>
        <end position="44"/>
    </location>
</feature>
<sequence>MPLSNLILLQRAHVQAAASPNSSPLQSATPPTHVTVQPNTTTNPTPVLDVAEFSHARSAPDVAESDKTKVKKRMLLLQLEEEGVDQRVQHKRIFGMGCCAHKLDKLLLILDCQVKCLEIFNIQQWSLEIVGINQAEV</sequence>
<organism evidence="2 3">
    <name type="scientific">Anisodus acutangulus</name>
    <dbReference type="NCBI Taxonomy" id="402998"/>
    <lineage>
        <taxon>Eukaryota</taxon>
        <taxon>Viridiplantae</taxon>
        <taxon>Streptophyta</taxon>
        <taxon>Embryophyta</taxon>
        <taxon>Tracheophyta</taxon>
        <taxon>Spermatophyta</taxon>
        <taxon>Magnoliopsida</taxon>
        <taxon>eudicotyledons</taxon>
        <taxon>Gunneridae</taxon>
        <taxon>Pentapetalae</taxon>
        <taxon>asterids</taxon>
        <taxon>lamiids</taxon>
        <taxon>Solanales</taxon>
        <taxon>Solanaceae</taxon>
        <taxon>Solanoideae</taxon>
        <taxon>Hyoscyameae</taxon>
        <taxon>Anisodus</taxon>
    </lineage>
</organism>
<accession>A0A9Q1LXW0</accession>
<dbReference type="AlphaFoldDB" id="A0A9Q1LXW0"/>
<evidence type="ECO:0000313" key="3">
    <source>
        <dbReference type="Proteomes" id="UP001152561"/>
    </source>
</evidence>
<dbReference type="EMBL" id="JAJAGQ010000013">
    <property type="protein sequence ID" value="KAJ8545951.1"/>
    <property type="molecule type" value="Genomic_DNA"/>
</dbReference>
<reference evidence="3" key="1">
    <citation type="journal article" date="2023" name="Proc. Natl. Acad. Sci. U.S.A.">
        <title>Genomic and structural basis for evolution of tropane alkaloid biosynthesis.</title>
        <authorList>
            <person name="Wanga Y.-J."/>
            <person name="Taina T."/>
            <person name="Yua J.-Y."/>
            <person name="Lia J."/>
            <person name="Xua B."/>
            <person name="Chenc J."/>
            <person name="D'Auriad J.C."/>
            <person name="Huanga J.-P."/>
            <person name="Huanga S.-X."/>
        </authorList>
    </citation>
    <scope>NUCLEOTIDE SEQUENCE [LARGE SCALE GENOMIC DNA]</scope>
    <source>
        <strain evidence="3">cv. KIB-2019</strain>
    </source>
</reference>
<feature type="region of interest" description="Disordered" evidence="1">
    <location>
        <begin position="18"/>
        <end position="44"/>
    </location>
</feature>
<feature type="compositionally biased region" description="Polar residues" evidence="1">
    <location>
        <begin position="18"/>
        <end position="28"/>
    </location>
</feature>
<keyword evidence="3" id="KW-1185">Reference proteome</keyword>
<comment type="caution">
    <text evidence="2">The sequence shown here is derived from an EMBL/GenBank/DDBJ whole genome shotgun (WGS) entry which is preliminary data.</text>
</comment>
<protein>
    <submittedName>
        <fullName evidence="2">Uncharacterized protein</fullName>
    </submittedName>
</protein>
<gene>
    <name evidence="2" type="ORF">K7X08_018534</name>
</gene>
<evidence type="ECO:0000313" key="2">
    <source>
        <dbReference type="EMBL" id="KAJ8545951.1"/>
    </source>
</evidence>
<dbReference type="Proteomes" id="UP001152561">
    <property type="component" value="Unassembled WGS sequence"/>
</dbReference>
<proteinExistence type="predicted"/>
<evidence type="ECO:0000256" key="1">
    <source>
        <dbReference type="SAM" id="MobiDB-lite"/>
    </source>
</evidence>